<dbReference type="Pfam" id="PF13374">
    <property type="entry name" value="TPR_10"/>
    <property type="match status" value="1"/>
</dbReference>
<organism evidence="1 2">
    <name type="scientific">Ophiobolus disseminans</name>
    <dbReference type="NCBI Taxonomy" id="1469910"/>
    <lineage>
        <taxon>Eukaryota</taxon>
        <taxon>Fungi</taxon>
        <taxon>Dikarya</taxon>
        <taxon>Ascomycota</taxon>
        <taxon>Pezizomycotina</taxon>
        <taxon>Dothideomycetes</taxon>
        <taxon>Pleosporomycetidae</taxon>
        <taxon>Pleosporales</taxon>
        <taxon>Pleosporineae</taxon>
        <taxon>Phaeosphaeriaceae</taxon>
        <taxon>Ophiobolus</taxon>
    </lineage>
</organism>
<dbReference type="InterPro" id="IPR011990">
    <property type="entry name" value="TPR-like_helical_dom_sf"/>
</dbReference>
<dbReference type="Gene3D" id="3.40.50.300">
    <property type="entry name" value="P-loop containing nucleotide triphosphate hydrolases"/>
    <property type="match status" value="1"/>
</dbReference>
<dbReference type="Proteomes" id="UP000799424">
    <property type="component" value="Unassembled WGS sequence"/>
</dbReference>
<gene>
    <name evidence="1" type="ORF">CC86DRAFT_445689</name>
</gene>
<dbReference type="AlphaFoldDB" id="A0A6A7A1E4"/>
<dbReference type="PANTHER" id="PTHR10622">
    <property type="entry name" value="HET DOMAIN-CONTAINING PROTEIN"/>
    <property type="match status" value="1"/>
</dbReference>
<name>A0A6A7A1E4_9PLEO</name>
<reference evidence="1" key="1">
    <citation type="journal article" date="2020" name="Stud. Mycol.">
        <title>101 Dothideomycetes genomes: a test case for predicting lifestyles and emergence of pathogens.</title>
        <authorList>
            <person name="Haridas S."/>
            <person name="Albert R."/>
            <person name="Binder M."/>
            <person name="Bloem J."/>
            <person name="Labutti K."/>
            <person name="Salamov A."/>
            <person name="Andreopoulos B."/>
            <person name="Baker S."/>
            <person name="Barry K."/>
            <person name="Bills G."/>
            <person name="Bluhm B."/>
            <person name="Cannon C."/>
            <person name="Castanera R."/>
            <person name="Culley D."/>
            <person name="Daum C."/>
            <person name="Ezra D."/>
            <person name="Gonzalez J."/>
            <person name="Henrissat B."/>
            <person name="Kuo A."/>
            <person name="Liang C."/>
            <person name="Lipzen A."/>
            <person name="Lutzoni F."/>
            <person name="Magnuson J."/>
            <person name="Mondo S."/>
            <person name="Nolan M."/>
            <person name="Ohm R."/>
            <person name="Pangilinan J."/>
            <person name="Park H.-J."/>
            <person name="Ramirez L."/>
            <person name="Alfaro M."/>
            <person name="Sun H."/>
            <person name="Tritt A."/>
            <person name="Yoshinaga Y."/>
            <person name="Zwiers L.-H."/>
            <person name="Turgeon B."/>
            <person name="Goodwin S."/>
            <person name="Spatafora J."/>
            <person name="Crous P."/>
            <person name="Grigoriev I."/>
        </authorList>
    </citation>
    <scope>NUCLEOTIDE SEQUENCE</scope>
    <source>
        <strain evidence="1">CBS 113818</strain>
    </source>
</reference>
<dbReference type="OrthoDB" id="1658288at2759"/>
<proteinExistence type="predicted"/>
<dbReference type="PANTHER" id="PTHR10622:SF13">
    <property type="entry name" value="NACHT DOMAIN-CONTAINING PROTEIN"/>
    <property type="match status" value="1"/>
</dbReference>
<keyword evidence="2" id="KW-1185">Reference proteome</keyword>
<evidence type="ECO:0000313" key="2">
    <source>
        <dbReference type="Proteomes" id="UP000799424"/>
    </source>
</evidence>
<dbReference type="Pfam" id="PF13424">
    <property type="entry name" value="TPR_12"/>
    <property type="match status" value="2"/>
</dbReference>
<dbReference type="SMART" id="SM00028">
    <property type="entry name" value="TPR"/>
    <property type="match status" value="5"/>
</dbReference>
<evidence type="ECO:0000313" key="1">
    <source>
        <dbReference type="EMBL" id="KAF2826698.1"/>
    </source>
</evidence>
<dbReference type="EMBL" id="MU006225">
    <property type="protein sequence ID" value="KAF2826698.1"/>
    <property type="molecule type" value="Genomic_DNA"/>
</dbReference>
<dbReference type="InterPro" id="IPR027417">
    <property type="entry name" value="P-loop_NTPase"/>
</dbReference>
<dbReference type="SUPFAM" id="SSF52540">
    <property type="entry name" value="P-loop containing nucleoside triphosphate hydrolases"/>
    <property type="match status" value="1"/>
</dbReference>
<accession>A0A6A7A1E4</accession>
<dbReference type="Gene3D" id="1.25.40.10">
    <property type="entry name" value="Tetratricopeptide repeat domain"/>
    <property type="match status" value="2"/>
</dbReference>
<protein>
    <submittedName>
        <fullName evidence="1">Kinesin light chain 1</fullName>
    </submittedName>
</protein>
<dbReference type="SUPFAM" id="SSF48452">
    <property type="entry name" value="TPR-like"/>
    <property type="match status" value="2"/>
</dbReference>
<dbReference type="InterPro" id="IPR019734">
    <property type="entry name" value="TPR_rpt"/>
</dbReference>
<sequence>MRLLKRLPGDSFELTSFDDERPPPYAILSHTWMEGQEVTFDELLAGTGHENGYAKLHFCGDRAAVDGLYKATNDELSTAIHSMFRWYQRANKCYVYLPDVSVPDEVGTAETCRTSWKQAFRRSRWFTRGWTLQELLAPASVEFFSREGARLGSRSSLELEIHDITKIPVDALSGQKLIEFSIEERMSWMAGRTTTIKEDKVYCLLGIFGVFLSLIYGEGEEHATLRLKEEIHKRQHAPVASPSIETSSSPLLFPRNELFSLLTSSSHRRMTVYGLGGCGKSALVLEFAYHALAERARDHVFWVPAISRESFELAYRDIVTRLRLPEYADPNTDTNKLVKEALSADSVGSWLNIVGNSDNPAILLRPVDSSPRFPRLADYLPHSRRGAVFFTTRSRKAATALTLGCTLELKDMARVEVKELLSQHITEEALLDFPMAVDKLLSILTYLPLAIVQAAAFINNNNISIPDYVSLFENAGTEIELFSEQFEDPSRYQEMDSTVAKTWHISFDQIRKQDPLAADCLSFIACIDRISIPQSLLSLGGSVVQQAKVLGTLTAYAFITERQQTMQAANRERFFDMHRLVHVASIAWLQEHNRLEELVLWSGHKGKEVWALYLPHAVHVAGHKDTVEATVAASLLDRVGWCQHYLGQYAAAEATHRQTSLLRNEVLGPEHPDILTSMNALAQVLKSQDKYQEAEMIHRQTLALWEKVLGREHPSTLLSTSNLALVLLWQGQYTEAEAMNRQALALSEKVLGGEHPDSLMNMNNLAQALNDQGKYEEAEEIYRQTLALSEKVLGRRHDITLSSMHNLALVLDNQSKYQEADAIHGQTLMLKKQVLGHEHPSTLMSVHNLAHHFAQTQLHRESLLLYQIAYTALQAVLGVDHPFTCSCHQRYVEAQQRASRE</sequence>